<accession>A0A6J6MNB1</accession>
<sequence length="143" mass="15491">MTSVYPSHTMTRSSFTTLPLAQLRPYNVRDFTYTGVSVEFLYFAGSVDPGKMRPPNATAAPFSSKIGNITRARKESCSRPALLTKPRPTSANMAGVAPRAELSASHSSGAQPRRNERATSPARPRSRKYSRAARASGDSSNRA</sequence>
<dbReference type="AlphaFoldDB" id="A0A6J6MNB1"/>
<gene>
    <name evidence="2" type="ORF">UFOPK2334_00786</name>
</gene>
<feature type="region of interest" description="Disordered" evidence="1">
    <location>
        <begin position="52"/>
        <end position="143"/>
    </location>
</feature>
<protein>
    <submittedName>
        <fullName evidence="2">Unannotated protein</fullName>
    </submittedName>
</protein>
<proteinExistence type="predicted"/>
<dbReference type="EMBL" id="CAEZXA010000057">
    <property type="protein sequence ID" value="CAB4675266.1"/>
    <property type="molecule type" value="Genomic_DNA"/>
</dbReference>
<organism evidence="2">
    <name type="scientific">freshwater metagenome</name>
    <dbReference type="NCBI Taxonomy" id="449393"/>
    <lineage>
        <taxon>unclassified sequences</taxon>
        <taxon>metagenomes</taxon>
        <taxon>ecological metagenomes</taxon>
    </lineage>
</organism>
<reference evidence="2" key="1">
    <citation type="submission" date="2020-05" db="EMBL/GenBank/DDBJ databases">
        <authorList>
            <person name="Chiriac C."/>
            <person name="Salcher M."/>
            <person name="Ghai R."/>
            <person name="Kavagutti S V."/>
        </authorList>
    </citation>
    <scope>NUCLEOTIDE SEQUENCE</scope>
</reference>
<evidence type="ECO:0000256" key="1">
    <source>
        <dbReference type="SAM" id="MobiDB-lite"/>
    </source>
</evidence>
<evidence type="ECO:0000313" key="2">
    <source>
        <dbReference type="EMBL" id="CAB4675266.1"/>
    </source>
</evidence>
<name>A0A6J6MNB1_9ZZZZ</name>